<accession>A0ABN7TF02</accession>
<sequence>MTSTPISWAKVAVTKPKPKPTPQKTSSPAQHFPALAKQSSAKAPPGFEAVKPSVPQSPAPVKKKPLTKTLSEETGKPKLSDILRRETVAPKKKPQQKLKRSIDSGLVALADAKQQKYQTISYIRSQYQGVKGTSQLKKLVEGLRLSKEKEIEKLRQLEHEIEAVEQKLKFDKDGSSSIPEFQMMSKEIRLRKRRIELVRNHIKAANERIEILLDDDNAGNDLIDNINNLIDEFNEEFIFDPSRMTPSADSLGSSAPSIESFSSSGRSDSLDSLGDSRPSTPASLNPSAEVFSPSKSRPSTPIMSTAQRYKKWVEEKMAPEFAAMNAEPPQQPAPAMPMIPNVPRYCALVTYMPGLWMMQSPVAVNCYKYIILPKSRNVPAVLHTTQPYCTTGQFSH</sequence>
<evidence type="ECO:0000256" key="1">
    <source>
        <dbReference type="SAM" id="Coils"/>
    </source>
</evidence>
<feature type="region of interest" description="Disordered" evidence="2">
    <location>
        <begin position="1"/>
        <end position="99"/>
    </location>
</feature>
<evidence type="ECO:0000313" key="3">
    <source>
        <dbReference type="EMBL" id="CAG5114223.1"/>
    </source>
</evidence>
<feature type="compositionally biased region" description="Basic and acidic residues" evidence="2">
    <location>
        <begin position="70"/>
        <end position="89"/>
    </location>
</feature>
<dbReference type="EMBL" id="OU015567">
    <property type="protein sequence ID" value="CAG5114223.1"/>
    <property type="molecule type" value="Genomic_DNA"/>
</dbReference>
<feature type="region of interest" description="Disordered" evidence="2">
    <location>
        <begin position="244"/>
        <end position="303"/>
    </location>
</feature>
<reference evidence="3 4" key="1">
    <citation type="submission" date="2021-04" db="EMBL/GenBank/DDBJ databases">
        <authorList>
            <person name="Bliznina A."/>
        </authorList>
    </citation>
    <scope>NUCLEOTIDE SEQUENCE [LARGE SCALE GENOMIC DNA]</scope>
</reference>
<feature type="compositionally biased region" description="Low complexity" evidence="2">
    <location>
        <begin position="253"/>
        <end position="277"/>
    </location>
</feature>
<gene>
    <name evidence="3" type="ORF">OKIOD_LOCUS17052</name>
</gene>
<keyword evidence="4" id="KW-1185">Reference proteome</keyword>
<organism evidence="3 4">
    <name type="scientific">Oikopleura dioica</name>
    <name type="common">Tunicate</name>
    <dbReference type="NCBI Taxonomy" id="34765"/>
    <lineage>
        <taxon>Eukaryota</taxon>
        <taxon>Metazoa</taxon>
        <taxon>Chordata</taxon>
        <taxon>Tunicata</taxon>
        <taxon>Appendicularia</taxon>
        <taxon>Copelata</taxon>
        <taxon>Oikopleuridae</taxon>
        <taxon>Oikopleura</taxon>
    </lineage>
</organism>
<protein>
    <submittedName>
        <fullName evidence="3">Oidioi.mRNA.OKI2018_I69.chr2.g8287.t1.cds</fullName>
    </submittedName>
</protein>
<evidence type="ECO:0000313" key="4">
    <source>
        <dbReference type="Proteomes" id="UP001158576"/>
    </source>
</evidence>
<feature type="compositionally biased region" description="Polar residues" evidence="2">
    <location>
        <begin position="293"/>
        <end position="303"/>
    </location>
</feature>
<dbReference type="Proteomes" id="UP001158576">
    <property type="component" value="Chromosome 2"/>
</dbReference>
<feature type="coiled-coil region" evidence="1">
    <location>
        <begin position="140"/>
        <end position="215"/>
    </location>
</feature>
<evidence type="ECO:0000256" key="2">
    <source>
        <dbReference type="SAM" id="MobiDB-lite"/>
    </source>
</evidence>
<keyword evidence="1" id="KW-0175">Coiled coil</keyword>
<name>A0ABN7TF02_OIKDI</name>
<feature type="compositionally biased region" description="Basic residues" evidence="2">
    <location>
        <begin position="90"/>
        <end position="99"/>
    </location>
</feature>
<proteinExistence type="predicted"/>